<protein>
    <submittedName>
        <fullName evidence="7">D-3-phosphoglycerate dehydrogenase</fullName>
    </submittedName>
</protein>
<keyword evidence="8" id="KW-1185">Reference proteome</keyword>
<gene>
    <name evidence="7" type="ORF">SAMN04487905_103202</name>
</gene>
<evidence type="ECO:0000256" key="2">
    <source>
        <dbReference type="ARBA" id="ARBA00023002"/>
    </source>
</evidence>
<dbReference type="InterPro" id="IPR036291">
    <property type="entry name" value="NAD(P)-bd_dom_sf"/>
</dbReference>
<dbReference type="PANTHER" id="PTHR42789:SF1">
    <property type="entry name" value="D-ISOMER SPECIFIC 2-HYDROXYACID DEHYDROGENASE FAMILY PROTEIN (AFU_ORTHOLOGUE AFUA_6G10090)"/>
    <property type="match status" value="1"/>
</dbReference>
<dbReference type="STRING" id="405564.SAMN04487905_103202"/>
<proteinExistence type="inferred from homology"/>
<dbReference type="Pfam" id="PF00389">
    <property type="entry name" value="2-Hacid_dh"/>
    <property type="match status" value="1"/>
</dbReference>
<dbReference type="OrthoDB" id="9793626at2"/>
<dbReference type="RefSeq" id="WP_092598975.1">
    <property type="nucleotide sequence ID" value="NZ_FNJR01000003.1"/>
</dbReference>
<evidence type="ECO:0000256" key="3">
    <source>
        <dbReference type="ARBA" id="ARBA00023027"/>
    </source>
</evidence>
<evidence type="ECO:0000313" key="7">
    <source>
        <dbReference type="EMBL" id="SDP32104.1"/>
    </source>
</evidence>
<dbReference type="GO" id="GO:0051287">
    <property type="term" value="F:NAD binding"/>
    <property type="evidence" value="ECO:0007669"/>
    <property type="project" value="InterPro"/>
</dbReference>
<dbReference type="AlphaFoldDB" id="A0A1H0RRH7"/>
<dbReference type="SUPFAM" id="SSF52283">
    <property type="entry name" value="Formate/glycerate dehydrogenase catalytic domain-like"/>
    <property type="match status" value="1"/>
</dbReference>
<reference evidence="8" key="1">
    <citation type="submission" date="2016-10" db="EMBL/GenBank/DDBJ databases">
        <authorList>
            <person name="Varghese N."/>
            <person name="Submissions S."/>
        </authorList>
    </citation>
    <scope>NUCLEOTIDE SEQUENCE [LARGE SCALE GENOMIC DNA]</scope>
    <source>
        <strain evidence="8">DSM 46732</strain>
    </source>
</reference>
<evidence type="ECO:0000256" key="4">
    <source>
        <dbReference type="RuleBase" id="RU003719"/>
    </source>
</evidence>
<name>A0A1H0RRH7_9ACTN</name>
<comment type="similarity">
    <text evidence="1 4">Belongs to the D-isomer specific 2-hydroxyacid dehydrogenase family.</text>
</comment>
<sequence>MRILVADTFPEDSLTELSELGHECHYRPELDSEQLREALLGTEILVVRSTPVTSAALESADALRMVIRAGSGTNTIDRATASGIGVHVCNVPGRNAVAVAELTFGLLLALDRGIPDGVADLRAGRWNKQHYSHARGIYGRRVGVFGLGRIGLRFAERAVAFGTHVHAVENPERDPRTKDRATELGIEFVADPHELARTCDVLSLHLPLTDTTRHIVDRELLAQARPGTILLNTSRSELIDENALIEAMDTKGVRAGIDVFSEEPESGRGTIESRLAAHPNVYGTHHIGASTEQAQRAVSDEVVRMVESFDAGTVLHCVNEDSLSVDRPGSVAVSARSGGAA</sequence>
<keyword evidence="2 4" id="KW-0560">Oxidoreductase</keyword>
<organism evidence="7 8">
    <name type="scientific">Actinopolyspora xinjiangensis</name>
    <dbReference type="NCBI Taxonomy" id="405564"/>
    <lineage>
        <taxon>Bacteria</taxon>
        <taxon>Bacillati</taxon>
        <taxon>Actinomycetota</taxon>
        <taxon>Actinomycetes</taxon>
        <taxon>Actinopolysporales</taxon>
        <taxon>Actinopolysporaceae</taxon>
        <taxon>Actinopolyspora</taxon>
    </lineage>
</organism>
<dbReference type="Gene3D" id="3.40.50.720">
    <property type="entry name" value="NAD(P)-binding Rossmann-like Domain"/>
    <property type="match status" value="2"/>
</dbReference>
<dbReference type="Proteomes" id="UP000199497">
    <property type="component" value="Unassembled WGS sequence"/>
</dbReference>
<dbReference type="InterPro" id="IPR006140">
    <property type="entry name" value="D-isomer_DH_NAD-bd"/>
</dbReference>
<keyword evidence="3" id="KW-0520">NAD</keyword>
<feature type="domain" description="D-isomer specific 2-hydroxyacid dehydrogenase catalytic" evidence="5">
    <location>
        <begin position="3"/>
        <end position="319"/>
    </location>
</feature>
<dbReference type="EMBL" id="FNJR01000003">
    <property type="protein sequence ID" value="SDP32104.1"/>
    <property type="molecule type" value="Genomic_DNA"/>
</dbReference>
<feature type="domain" description="D-isomer specific 2-hydroxyacid dehydrogenase NAD-binding" evidence="6">
    <location>
        <begin position="104"/>
        <end position="288"/>
    </location>
</feature>
<accession>A0A1H0RRH7</accession>
<dbReference type="Pfam" id="PF02826">
    <property type="entry name" value="2-Hacid_dh_C"/>
    <property type="match status" value="1"/>
</dbReference>
<dbReference type="GO" id="GO:0016616">
    <property type="term" value="F:oxidoreductase activity, acting on the CH-OH group of donors, NAD or NADP as acceptor"/>
    <property type="evidence" value="ECO:0007669"/>
    <property type="project" value="InterPro"/>
</dbReference>
<dbReference type="PANTHER" id="PTHR42789">
    <property type="entry name" value="D-ISOMER SPECIFIC 2-HYDROXYACID DEHYDROGENASE FAMILY PROTEIN (AFU_ORTHOLOGUE AFUA_6G10090)"/>
    <property type="match status" value="1"/>
</dbReference>
<dbReference type="SUPFAM" id="SSF51735">
    <property type="entry name" value="NAD(P)-binding Rossmann-fold domains"/>
    <property type="match status" value="1"/>
</dbReference>
<evidence type="ECO:0000259" key="5">
    <source>
        <dbReference type="Pfam" id="PF00389"/>
    </source>
</evidence>
<evidence type="ECO:0000259" key="6">
    <source>
        <dbReference type="Pfam" id="PF02826"/>
    </source>
</evidence>
<dbReference type="InterPro" id="IPR050857">
    <property type="entry name" value="D-2-hydroxyacid_DH"/>
</dbReference>
<dbReference type="InterPro" id="IPR006139">
    <property type="entry name" value="D-isomer_2_OHA_DH_cat_dom"/>
</dbReference>
<evidence type="ECO:0000256" key="1">
    <source>
        <dbReference type="ARBA" id="ARBA00005854"/>
    </source>
</evidence>
<evidence type="ECO:0000313" key="8">
    <source>
        <dbReference type="Proteomes" id="UP000199497"/>
    </source>
</evidence>